<reference evidence="2 3" key="1">
    <citation type="submission" date="2016-12" db="EMBL/GenBank/DDBJ databases">
        <title>The genomes of Aspergillus section Nigri reveals drivers in fungal speciation.</title>
        <authorList>
            <consortium name="DOE Joint Genome Institute"/>
            <person name="Vesth T.C."/>
            <person name="Nybo J."/>
            <person name="Theobald S."/>
            <person name="Brandl J."/>
            <person name="Frisvad J.C."/>
            <person name="Nielsen K.F."/>
            <person name="Lyhne E.K."/>
            <person name="Kogle M.E."/>
            <person name="Kuo A."/>
            <person name="Riley R."/>
            <person name="Clum A."/>
            <person name="Nolan M."/>
            <person name="Lipzen A."/>
            <person name="Salamov A."/>
            <person name="Henrissat B."/>
            <person name="Wiebenga A."/>
            <person name="De Vries R.P."/>
            <person name="Grigoriev I.V."/>
            <person name="Mortensen U.H."/>
            <person name="Andersen M.R."/>
            <person name="Baker S.E."/>
        </authorList>
    </citation>
    <scope>NUCLEOTIDE SEQUENCE [LARGE SCALE GENOMIC DNA]</scope>
    <source>
        <strain evidence="2 3">IBT 23096</strain>
    </source>
</reference>
<protein>
    <recommendedName>
        <fullName evidence="4">MEI5 protein</fullName>
    </recommendedName>
</protein>
<organism evidence="2 3">
    <name type="scientific">Aspergillus steynii IBT 23096</name>
    <dbReference type="NCBI Taxonomy" id="1392250"/>
    <lineage>
        <taxon>Eukaryota</taxon>
        <taxon>Fungi</taxon>
        <taxon>Dikarya</taxon>
        <taxon>Ascomycota</taxon>
        <taxon>Pezizomycotina</taxon>
        <taxon>Eurotiomycetes</taxon>
        <taxon>Eurotiomycetidae</taxon>
        <taxon>Eurotiales</taxon>
        <taxon>Aspergillaceae</taxon>
        <taxon>Aspergillus</taxon>
        <taxon>Aspergillus subgen. Circumdati</taxon>
    </lineage>
</organism>
<dbReference type="GeneID" id="36560435"/>
<sequence>MSPKSLTPPPIPTPDALDADVVKGFFTQLKLLTSTAGFDAISAVYDQNTKLHSELKSKDLELAKVKEEMSEQEKRKDIALNEMFEANDKEKKRHKATKEQVLSLRMDIGEKEKRISERNQAIDELEKQVKNLHLDNVKEKEKLAHAEQKNNTLQESVQGKESTINKMKSAGGELKEKLAASKKRVKELEDETASLKGSLVTTQARLTKLEGFTAGYNEANEESVIESFIGLWDYAKTEINAQLKTNLPSDTLRNLSAWEKLRQCELARTHQIPLPCSNTEAAKQMRLVFTLAILAREIDKHILLPTYTTQPDDQFRKVLTNQAALNSEKESFCRSILLSMDTESQMRTCFVGTQNVVIAVSAYLDELLSEDQRLTFHKALGKVAQRAVDVWKPIQRMKRRYEPDFEPPTTHNAHDECEAFVFPGLKDTATGTSTKLKKQKEVALAVFPRLSVIENGMSTAYTALIQLRSSQDQWIAAENEMESEPPSPTIGRTFERRKASAKLKNLSLQIGNS</sequence>
<evidence type="ECO:0000313" key="3">
    <source>
        <dbReference type="Proteomes" id="UP000234275"/>
    </source>
</evidence>
<dbReference type="VEuPathDB" id="FungiDB:P170DRAFT_470300"/>
<dbReference type="EMBL" id="MSFO01000001">
    <property type="protein sequence ID" value="PLB54865.1"/>
    <property type="molecule type" value="Genomic_DNA"/>
</dbReference>
<dbReference type="Proteomes" id="UP000234275">
    <property type="component" value="Unassembled WGS sequence"/>
</dbReference>
<name>A0A2I2GPR2_9EURO</name>
<feature type="coiled-coil region" evidence="1">
    <location>
        <begin position="48"/>
        <end position="198"/>
    </location>
</feature>
<comment type="caution">
    <text evidence="2">The sequence shown here is derived from an EMBL/GenBank/DDBJ whole genome shotgun (WGS) entry which is preliminary data.</text>
</comment>
<evidence type="ECO:0000256" key="1">
    <source>
        <dbReference type="SAM" id="Coils"/>
    </source>
</evidence>
<dbReference type="OrthoDB" id="5421041at2759"/>
<dbReference type="RefSeq" id="XP_024710167.1">
    <property type="nucleotide sequence ID" value="XM_024852737.1"/>
</dbReference>
<dbReference type="AlphaFoldDB" id="A0A2I2GPR2"/>
<evidence type="ECO:0008006" key="4">
    <source>
        <dbReference type="Google" id="ProtNLM"/>
    </source>
</evidence>
<keyword evidence="1" id="KW-0175">Coiled coil</keyword>
<gene>
    <name evidence="2" type="ORF">P170DRAFT_470300</name>
</gene>
<keyword evidence="3" id="KW-1185">Reference proteome</keyword>
<evidence type="ECO:0000313" key="2">
    <source>
        <dbReference type="EMBL" id="PLB54865.1"/>
    </source>
</evidence>
<accession>A0A2I2GPR2</accession>
<proteinExistence type="predicted"/>